<feature type="domain" description="PepSY" evidence="2">
    <location>
        <begin position="33"/>
        <end position="88"/>
    </location>
</feature>
<dbReference type="KEGG" id="sale:EPH95_12670"/>
<dbReference type="EMBL" id="CP035485">
    <property type="protein sequence ID" value="QDI91925.1"/>
    <property type="molecule type" value="Genomic_DNA"/>
</dbReference>
<dbReference type="Pfam" id="PF03413">
    <property type="entry name" value="PepSY"/>
    <property type="match status" value="2"/>
</dbReference>
<organism evidence="3 4">
    <name type="scientific">Salicibibacter halophilus</name>
    <dbReference type="NCBI Taxonomy" id="2502791"/>
    <lineage>
        <taxon>Bacteria</taxon>
        <taxon>Bacillati</taxon>
        <taxon>Bacillota</taxon>
        <taxon>Bacilli</taxon>
        <taxon>Bacillales</taxon>
        <taxon>Bacillaceae</taxon>
        <taxon>Salicibibacter</taxon>
    </lineage>
</organism>
<gene>
    <name evidence="3" type="ORF">EPH95_12670</name>
</gene>
<reference evidence="4" key="1">
    <citation type="submission" date="2019-01" db="EMBL/GenBank/DDBJ databases">
        <title>Genomic analysis of Salicibibacter sp. NKC3-5.</title>
        <authorList>
            <person name="Oh Y.J."/>
        </authorList>
    </citation>
    <scope>NUCLEOTIDE SEQUENCE [LARGE SCALE GENOMIC DNA]</scope>
    <source>
        <strain evidence="4">NKC3-5</strain>
    </source>
</reference>
<evidence type="ECO:0000313" key="3">
    <source>
        <dbReference type="EMBL" id="QDI91925.1"/>
    </source>
</evidence>
<evidence type="ECO:0000256" key="1">
    <source>
        <dbReference type="SAM" id="MobiDB-lite"/>
    </source>
</evidence>
<evidence type="ECO:0000313" key="4">
    <source>
        <dbReference type="Proteomes" id="UP000319756"/>
    </source>
</evidence>
<dbReference type="InterPro" id="IPR025711">
    <property type="entry name" value="PepSY"/>
</dbReference>
<proteinExistence type="predicted"/>
<name>A0A514LK61_9BACI</name>
<evidence type="ECO:0000259" key="2">
    <source>
        <dbReference type="Pfam" id="PF03413"/>
    </source>
</evidence>
<feature type="compositionally biased region" description="Acidic residues" evidence="1">
    <location>
        <begin position="100"/>
        <end position="117"/>
    </location>
</feature>
<dbReference type="AlphaFoldDB" id="A0A514LK61"/>
<feature type="region of interest" description="Disordered" evidence="1">
    <location>
        <begin position="95"/>
        <end position="119"/>
    </location>
</feature>
<feature type="domain" description="PepSY" evidence="2">
    <location>
        <begin position="119"/>
        <end position="174"/>
    </location>
</feature>
<sequence>MKKMLILSAGIVVFLLTVVGVTQLNAGTERAQLSEDEVLEKIGNEYPGDVANVELEQHNGQPVYAVELENNQGVYNLVIEAAEGEVLNLEIIEGNVTGGESDEEATEEEETESEGDELPVSAAEAVQIATNEVDGAIEEIELEVDDAGTYYEIEIEMSSGEVDIDIDAYTGEILVFSYDD</sequence>
<dbReference type="OrthoDB" id="5361545at2"/>
<protein>
    <recommendedName>
        <fullName evidence="2">PepSY domain-containing protein</fullName>
    </recommendedName>
</protein>
<dbReference type="Proteomes" id="UP000319756">
    <property type="component" value="Chromosome"/>
</dbReference>
<accession>A0A514LK61</accession>
<dbReference type="Gene3D" id="3.10.450.40">
    <property type="match status" value="2"/>
</dbReference>
<keyword evidence="4" id="KW-1185">Reference proteome</keyword>